<evidence type="ECO:0000256" key="1">
    <source>
        <dbReference type="ARBA" id="ARBA00004496"/>
    </source>
</evidence>
<comment type="subcellular location">
    <subcellularLocation>
        <location evidence="1">Cytoplasm</location>
    </subcellularLocation>
</comment>
<keyword evidence="12" id="KW-1185">Reference proteome</keyword>
<reference evidence="11" key="1">
    <citation type="submission" date="2022-10" db="EMBL/GenBank/DDBJ databases">
        <title>Determination and structural analysis of whole genome sequence of Sarocladium strictum F4-1.</title>
        <authorList>
            <person name="Hu L."/>
            <person name="Jiang Y."/>
        </authorList>
    </citation>
    <scope>NUCLEOTIDE SEQUENCE</scope>
    <source>
        <strain evidence="11">F4-1</strain>
    </source>
</reference>
<dbReference type="PROSITE" id="PS00383">
    <property type="entry name" value="TYR_PHOSPHATASE_1"/>
    <property type="match status" value="1"/>
</dbReference>
<dbReference type="Pfam" id="PF03162">
    <property type="entry name" value="Y_phosphatase2"/>
    <property type="match status" value="1"/>
</dbReference>
<evidence type="ECO:0000256" key="7">
    <source>
        <dbReference type="ARBA" id="ARBA00047927"/>
    </source>
</evidence>
<accession>A0AA39GK05</accession>
<feature type="transmembrane region" description="Helical" evidence="9">
    <location>
        <begin position="289"/>
        <end position="311"/>
    </location>
</feature>
<evidence type="ECO:0000256" key="5">
    <source>
        <dbReference type="ARBA" id="ARBA00044949"/>
    </source>
</evidence>
<dbReference type="FunFam" id="3.90.190.10:FF:000035">
    <property type="entry name" value="Tyrosine phosphatase, putative"/>
    <property type="match status" value="1"/>
</dbReference>
<dbReference type="GO" id="GO:0005737">
    <property type="term" value="C:cytoplasm"/>
    <property type="evidence" value="ECO:0007669"/>
    <property type="project" value="UniProtKB-SubCell"/>
</dbReference>
<sequence length="314" mass="34781">MTSKRNSRVFDDDQPQRDRGHSSAMAPLDASRRTSRTSSCEDMHSAMVSNTTGSHDDDENEKPATYVTGSSLKAVDLESAHEQTDAASEKNDLTDPSTSSAISSSGSSSINLAQQGRMANFGVVAPGVYRSSYPLAEHFDFCQSLGLRTVVTLVNKHDERSVNLRSFVQDNGINHVVFNMQGTKKESIPHHTMTAILEIVHDKAAHPLLIHCNQGKHRTGCVVAAARKVAGWPVDTVIQEYRTFAEPKVRDCDITYITALEAASLRLRNSDFGAAAMFNNPYRTMRRRVFIRFVAIAFTTMLVFMCSSWQWNTS</sequence>
<dbReference type="Proteomes" id="UP001175261">
    <property type="component" value="Unassembled WGS sequence"/>
</dbReference>
<name>A0AA39GK05_SARSR</name>
<dbReference type="GO" id="GO:0016791">
    <property type="term" value="F:phosphatase activity"/>
    <property type="evidence" value="ECO:0007669"/>
    <property type="project" value="TreeGrafter"/>
</dbReference>
<comment type="catalytic activity">
    <reaction evidence="6">
        <text>5-diphospho-1D-myo-inositol 1,2,3,4,6-pentakisphosphate + H2O = 1D-myo-inositol hexakisphosphate + phosphate + H(+)</text>
        <dbReference type="Rhea" id="RHEA:22384"/>
        <dbReference type="ChEBI" id="CHEBI:15377"/>
        <dbReference type="ChEBI" id="CHEBI:15378"/>
        <dbReference type="ChEBI" id="CHEBI:43474"/>
        <dbReference type="ChEBI" id="CHEBI:58130"/>
        <dbReference type="ChEBI" id="CHEBI:58628"/>
        <dbReference type="EC" id="3.6.1.52"/>
    </reaction>
    <physiologicalReaction direction="left-to-right" evidence="6">
        <dbReference type="Rhea" id="RHEA:22385"/>
    </physiologicalReaction>
</comment>
<dbReference type="GO" id="GO:0052840">
    <property type="term" value="F:inositol diphosphate tetrakisphosphate diphosphatase activity"/>
    <property type="evidence" value="ECO:0007669"/>
    <property type="project" value="TreeGrafter"/>
</dbReference>
<evidence type="ECO:0000313" key="12">
    <source>
        <dbReference type="Proteomes" id="UP001175261"/>
    </source>
</evidence>
<evidence type="ECO:0000256" key="2">
    <source>
        <dbReference type="ARBA" id="ARBA00012527"/>
    </source>
</evidence>
<feature type="region of interest" description="Disordered" evidence="8">
    <location>
        <begin position="78"/>
        <end position="108"/>
    </location>
</feature>
<evidence type="ECO:0000259" key="10">
    <source>
        <dbReference type="PROSITE" id="PS50054"/>
    </source>
</evidence>
<dbReference type="InterPro" id="IPR004861">
    <property type="entry name" value="Siw14-like"/>
</dbReference>
<dbReference type="InterPro" id="IPR020422">
    <property type="entry name" value="TYR_PHOSPHATASE_DUAL_dom"/>
</dbReference>
<dbReference type="EC" id="3.6.1.52" evidence="2"/>
<dbReference type="EMBL" id="JAPDFR010000003">
    <property type="protein sequence ID" value="KAK0388063.1"/>
    <property type="molecule type" value="Genomic_DNA"/>
</dbReference>
<comment type="catalytic activity">
    <reaction evidence="7">
        <text>1,5-bis(diphospho)-1D-myo-inositol 2,3,4,6-tetrakisphosphate + H2O = 1-diphospho-1D-myo-inositol 2,3,4,5,6-pentakisphosphate + phosphate + 2 H(+)</text>
        <dbReference type="Rhea" id="RHEA:79699"/>
        <dbReference type="ChEBI" id="CHEBI:15377"/>
        <dbReference type="ChEBI" id="CHEBI:15378"/>
        <dbReference type="ChEBI" id="CHEBI:43474"/>
        <dbReference type="ChEBI" id="CHEBI:74946"/>
        <dbReference type="ChEBI" id="CHEBI:77983"/>
        <dbReference type="EC" id="3.6.1.52"/>
    </reaction>
    <physiologicalReaction direction="left-to-right" evidence="7">
        <dbReference type="Rhea" id="RHEA:79700"/>
    </physiologicalReaction>
</comment>
<evidence type="ECO:0000256" key="3">
    <source>
        <dbReference type="ARBA" id="ARBA00022490"/>
    </source>
</evidence>
<dbReference type="Gene3D" id="3.90.190.10">
    <property type="entry name" value="Protein tyrosine phosphatase superfamily"/>
    <property type="match status" value="1"/>
</dbReference>
<gene>
    <name evidence="11" type="ORF">NLU13_4307</name>
</gene>
<comment type="similarity">
    <text evidence="5">Belongs to the protein-tyrosine phosphatase family. Atypical dual-specificity phosphatase Siw14-like subfamily.</text>
</comment>
<dbReference type="AlphaFoldDB" id="A0AA39GK05"/>
<feature type="region of interest" description="Disordered" evidence="8">
    <location>
        <begin position="1"/>
        <end position="64"/>
    </location>
</feature>
<keyword evidence="9" id="KW-0472">Membrane</keyword>
<evidence type="ECO:0000313" key="11">
    <source>
        <dbReference type="EMBL" id="KAK0388063.1"/>
    </source>
</evidence>
<proteinExistence type="inferred from homology"/>
<dbReference type="InterPro" id="IPR029021">
    <property type="entry name" value="Prot-tyrosine_phosphatase-like"/>
</dbReference>
<protein>
    <recommendedName>
        <fullName evidence="2">diphosphoinositol-polyphosphate diphosphatase</fullName>
        <ecNumber evidence="2">3.6.1.52</ecNumber>
    </recommendedName>
</protein>
<feature type="domain" description="Tyrosine-protein phosphatase" evidence="10">
    <location>
        <begin position="120"/>
        <end position="269"/>
    </location>
</feature>
<evidence type="ECO:0000256" key="6">
    <source>
        <dbReference type="ARBA" id="ARBA00047342"/>
    </source>
</evidence>
<feature type="compositionally biased region" description="Basic and acidic residues" evidence="8">
    <location>
        <begin position="8"/>
        <end position="21"/>
    </location>
</feature>
<dbReference type="PANTHER" id="PTHR31126">
    <property type="entry name" value="TYROSINE-PROTEIN PHOSPHATASE"/>
    <property type="match status" value="1"/>
</dbReference>
<keyword evidence="3" id="KW-0963">Cytoplasm</keyword>
<dbReference type="SUPFAM" id="SSF52799">
    <property type="entry name" value="(Phosphotyrosine protein) phosphatases II"/>
    <property type="match status" value="1"/>
</dbReference>
<feature type="compositionally biased region" description="Basic and acidic residues" evidence="8">
    <location>
        <begin position="78"/>
        <end position="93"/>
    </location>
</feature>
<dbReference type="PANTHER" id="PTHR31126:SF48">
    <property type="entry name" value="INOSITOL PHOSPHATASE SIW14"/>
    <property type="match status" value="1"/>
</dbReference>
<feature type="compositionally biased region" description="Low complexity" evidence="8">
    <location>
        <begin position="97"/>
        <end position="108"/>
    </location>
</feature>
<evidence type="ECO:0000256" key="9">
    <source>
        <dbReference type="SAM" id="Phobius"/>
    </source>
</evidence>
<dbReference type="InterPro" id="IPR016130">
    <property type="entry name" value="Tyr_Pase_AS"/>
</dbReference>
<keyword evidence="4" id="KW-0378">Hydrolase</keyword>
<evidence type="ECO:0000256" key="8">
    <source>
        <dbReference type="SAM" id="MobiDB-lite"/>
    </source>
</evidence>
<comment type="caution">
    <text evidence="11">The sequence shown here is derived from an EMBL/GenBank/DDBJ whole genome shotgun (WGS) entry which is preliminary data.</text>
</comment>
<dbReference type="PROSITE" id="PS50054">
    <property type="entry name" value="TYR_PHOSPHATASE_DUAL"/>
    <property type="match status" value="1"/>
</dbReference>
<evidence type="ECO:0000256" key="4">
    <source>
        <dbReference type="ARBA" id="ARBA00022801"/>
    </source>
</evidence>
<keyword evidence="9" id="KW-0812">Transmembrane</keyword>
<organism evidence="11 12">
    <name type="scientific">Sarocladium strictum</name>
    <name type="common">Black bundle disease fungus</name>
    <name type="synonym">Acremonium strictum</name>
    <dbReference type="NCBI Taxonomy" id="5046"/>
    <lineage>
        <taxon>Eukaryota</taxon>
        <taxon>Fungi</taxon>
        <taxon>Dikarya</taxon>
        <taxon>Ascomycota</taxon>
        <taxon>Pezizomycotina</taxon>
        <taxon>Sordariomycetes</taxon>
        <taxon>Hypocreomycetidae</taxon>
        <taxon>Hypocreales</taxon>
        <taxon>Sarocladiaceae</taxon>
        <taxon>Sarocladium</taxon>
    </lineage>
</organism>
<keyword evidence="9" id="KW-1133">Transmembrane helix</keyword>